<dbReference type="OrthoDB" id="1737504at2759"/>
<organism evidence="4 5">
    <name type="scientific">Lactuca sativa</name>
    <name type="common">Garden lettuce</name>
    <dbReference type="NCBI Taxonomy" id="4236"/>
    <lineage>
        <taxon>Eukaryota</taxon>
        <taxon>Viridiplantae</taxon>
        <taxon>Streptophyta</taxon>
        <taxon>Embryophyta</taxon>
        <taxon>Tracheophyta</taxon>
        <taxon>Spermatophyta</taxon>
        <taxon>Magnoliopsida</taxon>
        <taxon>eudicotyledons</taxon>
        <taxon>Gunneridae</taxon>
        <taxon>Pentapetalae</taxon>
        <taxon>asterids</taxon>
        <taxon>campanulids</taxon>
        <taxon>Asterales</taxon>
        <taxon>Asteraceae</taxon>
        <taxon>Cichorioideae</taxon>
        <taxon>Cichorieae</taxon>
        <taxon>Lactucinae</taxon>
        <taxon>Lactuca</taxon>
    </lineage>
</organism>
<keyword evidence="1" id="KW-0175">Coiled coil</keyword>
<dbReference type="GO" id="GO:0016491">
    <property type="term" value="F:oxidoreductase activity"/>
    <property type="evidence" value="ECO:0007669"/>
    <property type="project" value="InterPro"/>
</dbReference>
<keyword evidence="5" id="KW-1185">Reference proteome</keyword>
<dbReference type="PANTHER" id="PTHR33223:SF10">
    <property type="entry name" value="AMINOTRANSFERASE-LIKE PLANT MOBILE DOMAIN-CONTAINING PROTEIN"/>
    <property type="match status" value="1"/>
</dbReference>
<feature type="region of interest" description="Disordered" evidence="2">
    <location>
        <begin position="181"/>
        <end position="257"/>
    </location>
</feature>
<dbReference type="EMBL" id="NBSK02000006">
    <property type="protein sequence ID" value="KAJ0198933.1"/>
    <property type="molecule type" value="Genomic_DNA"/>
</dbReference>
<feature type="compositionally biased region" description="Basic residues" evidence="2">
    <location>
        <begin position="199"/>
        <end position="213"/>
    </location>
</feature>
<evidence type="ECO:0000313" key="4">
    <source>
        <dbReference type="EMBL" id="KAJ0198933.1"/>
    </source>
</evidence>
<accession>A0A9R1V5X1</accession>
<gene>
    <name evidence="4" type="ORF">LSAT_V11C600329720</name>
</gene>
<name>A0A9R1V5X1_LACSA</name>
<proteinExistence type="predicted"/>
<protein>
    <recommendedName>
        <fullName evidence="3">Retrotransposon gag domain-containing protein</fullName>
    </recommendedName>
</protein>
<evidence type="ECO:0000313" key="5">
    <source>
        <dbReference type="Proteomes" id="UP000235145"/>
    </source>
</evidence>
<feature type="coiled-coil region" evidence="1">
    <location>
        <begin position="144"/>
        <end position="178"/>
    </location>
</feature>
<reference evidence="4 5" key="1">
    <citation type="journal article" date="2017" name="Nat. Commun.">
        <title>Genome assembly with in vitro proximity ligation data and whole-genome triplication in lettuce.</title>
        <authorList>
            <person name="Reyes-Chin-Wo S."/>
            <person name="Wang Z."/>
            <person name="Yang X."/>
            <person name="Kozik A."/>
            <person name="Arikit S."/>
            <person name="Song C."/>
            <person name="Xia L."/>
            <person name="Froenicke L."/>
            <person name="Lavelle D.O."/>
            <person name="Truco M.J."/>
            <person name="Xia R."/>
            <person name="Zhu S."/>
            <person name="Xu C."/>
            <person name="Xu H."/>
            <person name="Xu X."/>
            <person name="Cox K."/>
            <person name="Korf I."/>
            <person name="Meyers B.C."/>
            <person name="Michelmore R.W."/>
        </authorList>
    </citation>
    <scope>NUCLEOTIDE SEQUENCE [LARGE SCALE GENOMIC DNA]</scope>
    <source>
        <strain evidence="5">cv. Salinas</strain>
        <tissue evidence="4">Seedlings</tissue>
    </source>
</reference>
<dbReference type="Pfam" id="PF03732">
    <property type="entry name" value="Retrotrans_gag"/>
    <property type="match status" value="1"/>
</dbReference>
<evidence type="ECO:0000256" key="2">
    <source>
        <dbReference type="SAM" id="MobiDB-lite"/>
    </source>
</evidence>
<feature type="domain" description="Retrotransposon gag" evidence="3">
    <location>
        <begin position="38"/>
        <end position="121"/>
    </location>
</feature>
<dbReference type="SUPFAM" id="SSF46977">
    <property type="entry name" value="Succinate dehydrogenase/fumarate reductase flavoprotein C-terminal domain"/>
    <property type="match status" value="1"/>
</dbReference>
<dbReference type="InterPro" id="IPR005162">
    <property type="entry name" value="Retrotrans_gag_dom"/>
</dbReference>
<evidence type="ECO:0000259" key="3">
    <source>
        <dbReference type="Pfam" id="PF03732"/>
    </source>
</evidence>
<feature type="compositionally biased region" description="Basic and acidic residues" evidence="2">
    <location>
        <begin position="184"/>
        <end position="198"/>
    </location>
</feature>
<dbReference type="PANTHER" id="PTHR33223">
    <property type="entry name" value="CCHC-TYPE DOMAIN-CONTAINING PROTEIN"/>
    <property type="match status" value="1"/>
</dbReference>
<comment type="caution">
    <text evidence="4">The sequence shown here is derived from an EMBL/GenBank/DDBJ whole genome shotgun (WGS) entry which is preliminary data.</text>
</comment>
<dbReference type="AlphaFoldDB" id="A0A9R1V5X1"/>
<feature type="compositionally biased region" description="Basic and acidic residues" evidence="2">
    <location>
        <begin position="214"/>
        <end position="233"/>
    </location>
</feature>
<dbReference type="InterPro" id="IPR037099">
    <property type="entry name" value="Fum_R/Succ_DH_flav-like_C_sf"/>
</dbReference>
<dbReference type="Proteomes" id="UP000235145">
    <property type="component" value="Unassembled WGS sequence"/>
</dbReference>
<sequence length="257" mass="30036">MIPNIIRYDNTTNPDEHVDTYEWTMTSLRMHKTFTYTYFPITLSGNASKWFKALHPGSISTFEQLRYLFLHNFMQLRKVKGDANSIMACKQKEGESIQAYYDRFTLVTLSVPSHKEILVTAAFAQELLPGPLSRKIQGTVPKSRDKLKYRVEKYLRKIEEEERKQANLKVVANAYLKQESVGSHYRDSHKESNDGSHDKHSRHSRQSSRRFRPFIKDEPRSHKMEVHEVEKPLSRQKKRKANSANTTRETCTKLESA</sequence>
<evidence type="ECO:0000256" key="1">
    <source>
        <dbReference type="SAM" id="Coils"/>
    </source>
</evidence>